<dbReference type="InParanoid" id="A0A6J0BEK8"/>
<reference evidence="9" key="1">
    <citation type="submission" date="2025-04" db="UniProtKB">
        <authorList>
            <consortium name="RefSeq"/>
        </authorList>
    </citation>
    <scope>IDENTIFICATION</scope>
    <source>
        <tissue evidence="10">Thorax and Abdomen</tissue>
        <tissue evidence="9">Whole body</tissue>
    </source>
</reference>
<evidence type="ECO:0000256" key="4">
    <source>
        <dbReference type="ARBA" id="ARBA00023136"/>
    </source>
</evidence>
<evidence type="ECO:0000259" key="7">
    <source>
        <dbReference type="PROSITE" id="PS51225"/>
    </source>
</evidence>
<feature type="transmembrane region" description="Helical" evidence="6">
    <location>
        <begin position="68"/>
        <end position="91"/>
    </location>
</feature>
<keyword evidence="2 5" id="KW-0812">Transmembrane</keyword>
<keyword evidence="4 5" id="KW-0472">Membrane</keyword>
<evidence type="ECO:0000256" key="1">
    <source>
        <dbReference type="ARBA" id="ARBA00004141"/>
    </source>
</evidence>
<feature type="transmembrane region" description="Helical" evidence="6">
    <location>
        <begin position="103"/>
        <end position="124"/>
    </location>
</feature>
<proteinExistence type="predicted"/>
<dbReference type="InterPro" id="IPR050578">
    <property type="entry name" value="MARVEL-CKLF_proteins"/>
</dbReference>
<dbReference type="InterPro" id="IPR008253">
    <property type="entry name" value="Marvel"/>
</dbReference>
<dbReference type="GeneID" id="107219532"/>
<dbReference type="RefSeq" id="XP_046587734.1">
    <property type="nucleotide sequence ID" value="XM_046731778.1"/>
</dbReference>
<evidence type="ECO:0000313" key="10">
    <source>
        <dbReference type="RefSeq" id="XP_046587734.1"/>
    </source>
</evidence>
<evidence type="ECO:0000256" key="2">
    <source>
        <dbReference type="ARBA" id="ARBA00022692"/>
    </source>
</evidence>
<feature type="transmembrane region" description="Helical" evidence="6">
    <location>
        <begin position="31"/>
        <end position="48"/>
    </location>
</feature>
<organism evidence="8 9">
    <name type="scientific">Neodiprion lecontei</name>
    <name type="common">Redheaded pine sawfly</name>
    <dbReference type="NCBI Taxonomy" id="441921"/>
    <lineage>
        <taxon>Eukaryota</taxon>
        <taxon>Metazoa</taxon>
        <taxon>Ecdysozoa</taxon>
        <taxon>Arthropoda</taxon>
        <taxon>Hexapoda</taxon>
        <taxon>Insecta</taxon>
        <taxon>Pterygota</taxon>
        <taxon>Neoptera</taxon>
        <taxon>Endopterygota</taxon>
        <taxon>Hymenoptera</taxon>
        <taxon>Tenthredinoidea</taxon>
        <taxon>Diprionidae</taxon>
        <taxon>Diprioninae</taxon>
        <taxon>Neodiprion</taxon>
    </lineage>
</organism>
<evidence type="ECO:0000313" key="8">
    <source>
        <dbReference type="Proteomes" id="UP000829291"/>
    </source>
</evidence>
<dbReference type="RefSeq" id="XP_015513265.1">
    <property type="nucleotide sequence ID" value="XM_015657779.1"/>
</dbReference>
<feature type="domain" description="MARVEL" evidence="7">
    <location>
        <begin position="25"/>
        <end position="163"/>
    </location>
</feature>
<feature type="transmembrane region" description="Helical" evidence="6">
    <location>
        <begin position="136"/>
        <end position="159"/>
    </location>
</feature>
<gene>
    <name evidence="9 10" type="primary">LOC107219532</name>
</gene>
<sequence length="165" mass="17966">MSHSVTIRTTTTTTSGSTIILNTSYLRTFPGILKFLEVALGIVCVGIMGHDHDTHYAEALASTPRIFFLLMTTTFMIASFILLISCLASLSTGSIISKTIYEVIYHSIGFGLLLAASLNLLVDITKTRYRPHNYDAILAASIIGLVNAALYLMSTILALRSYRGI</sequence>
<evidence type="ECO:0000256" key="5">
    <source>
        <dbReference type="PROSITE-ProRule" id="PRU00581"/>
    </source>
</evidence>
<name>A0A6J0BEK8_NEOLC</name>
<dbReference type="OrthoDB" id="6481667at2759"/>
<comment type="subcellular location">
    <subcellularLocation>
        <location evidence="1">Membrane</location>
        <topology evidence="1">Multi-pass membrane protein</topology>
    </subcellularLocation>
</comment>
<keyword evidence="3 6" id="KW-1133">Transmembrane helix</keyword>
<accession>A0A6J0BEK8</accession>
<dbReference type="FunCoup" id="A0A6J0BEK8">
    <property type="interactions" value="3"/>
</dbReference>
<evidence type="ECO:0000256" key="6">
    <source>
        <dbReference type="SAM" id="Phobius"/>
    </source>
</evidence>
<dbReference type="AlphaFoldDB" id="A0A6J0BEK8"/>
<dbReference type="PROSITE" id="PS51225">
    <property type="entry name" value="MARVEL"/>
    <property type="match status" value="1"/>
</dbReference>
<evidence type="ECO:0000256" key="3">
    <source>
        <dbReference type="ARBA" id="ARBA00022989"/>
    </source>
</evidence>
<evidence type="ECO:0000313" key="9">
    <source>
        <dbReference type="RefSeq" id="XP_015513265.1"/>
    </source>
</evidence>
<protein>
    <submittedName>
        <fullName evidence="9 10">Uncharacterized protein LOC107219532</fullName>
    </submittedName>
</protein>
<keyword evidence="8" id="KW-1185">Reference proteome</keyword>
<dbReference type="Pfam" id="PF01284">
    <property type="entry name" value="MARVEL"/>
    <property type="match status" value="1"/>
</dbReference>
<dbReference type="Proteomes" id="UP000829291">
    <property type="component" value="Chromosome 2"/>
</dbReference>
<dbReference type="GO" id="GO:0016020">
    <property type="term" value="C:membrane"/>
    <property type="evidence" value="ECO:0007669"/>
    <property type="project" value="UniProtKB-SubCell"/>
</dbReference>
<dbReference type="PANTHER" id="PTHR22776">
    <property type="entry name" value="MARVEL-CONTAINING POTENTIAL LIPID RAFT-ASSOCIATED PROTEIN"/>
    <property type="match status" value="1"/>
</dbReference>
<dbReference type="PANTHER" id="PTHR22776:SF92">
    <property type="entry name" value="LD04844P"/>
    <property type="match status" value="1"/>
</dbReference>
<dbReference type="KEGG" id="nlo:107219532"/>